<feature type="transmembrane region" description="Helical" evidence="9">
    <location>
        <begin position="44"/>
        <end position="64"/>
    </location>
</feature>
<evidence type="ECO:0000256" key="8">
    <source>
        <dbReference type="ARBA" id="ARBA00048483"/>
    </source>
</evidence>
<dbReference type="PANTHER" id="PTHR32361:SF23">
    <property type="entry name" value="FERRIC-CHELATE REDUCTASE"/>
    <property type="match status" value="1"/>
</dbReference>
<sequence>MLYVSVIHTVPFLVQPYREGGAAGLHARFYRPGGLEYTGTPPLVFVQTHLLLSIVYLGLCFWHAKNLGDSWAYLWGTLAIFLVQLLAPVTLTKLEEGMVKLEMDVHGKWSWEPGQHVFLKFIQLQPLDNHPFTIACLPDAKSLESTRMVFYIRPQRGLTAKIASSTKTLSATVDGPYGTILRPRPETGYDTVILVAGGGGFAGMLPHLQHLSRCIASGQSSVKKVEFIWIMRRKESLTWCDAELKECQSLVPESINLDIWITGDTEKGTINTTSHGKDIESDAVSSGSEHGWKDMLSSAHIGPRPVMNEVIPKIVNSGRVLVLGCGPESLKIDLSNAVAALQAKVLKGEVKKSLKDFPVIKHVIRMNPETNKCPCQAWGCAPPAASANSPIDDVIFEPLCSWSGHINTPAYGRIADSQDYILAVGWNSRAAYEEFKASPQYQQLMENLGADTAKTQIIIFTNKMFGRGFTSNTEIFTAYWPAPVSLETQQEVKKTKTLVHNGIPNPRCYSKAPVFGWIDELQTWNDEKVLAIVWCHHWKSKELEDTFKSTERRVVYVGKDIVYPLAVDDFEQHLKDLGTVGWESVHVDFVPLNMIYNDEKTRSRRRERRKLDDVASGMGAL</sequence>
<keyword evidence="7" id="KW-0560">Oxidoreductase</keyword>
<dbReference type="GO" id="GO:0006826">
    <property type="term" value="P:iron ion transport"/>
    <property type="evidence" value="ECO:0007669"/>
    <property type="project" value="TreeGrafter"/>
</dbReference>
<comment type="similarity">
    <text evidence="2">Belongs to the ferric reductase (FRE) family.</text>
</comment>
<dbReference type="SUPFAM" id="SSF63380">
    <property type="entry name" value="Riboflavin synthase domain-like"/>
    <property type="match status" value="1"/>
</dbReference>
<comment type="subcellular location">
    <subcellularLocation>
        <location evidence="1">Cell membrane</location>
        <topology evidence="1">Multi-pass membrane protein</topology>
    </subcellularLocation>
</comment>
<gene>
    <name evidence="11" type="ORF">CEP54_005457</name>
</gene>
<dbReference type="Proteomes" id="UP000288168">
    <property type="component" value="Unassembled WGS sequence"/>
</dbReference>
<dbReference type="PANTHER" id="PTHR32361">
    <property type="entry name" value="FERRIC/CUPRIC REDUCTASE TRANSMEMBRANE COMPONENT"/>
    <property type="match status" value="1"/>
</dbReference>
<proteinExistence type="inferred from homology"/>
<dbReference type="CDD" id="cd06186">
    <property type="entry name" value="NOX_Duox_like_FAD_NADP"/>
    <property type="match status" value="1"/>
</dbReference>
<dbReference type="STRING" id="1325734.A0A428QCB8"/>
<dbReference type="SUPFAM" id="SSF52343">
    <property type="entry name" value="Ferredoxin reductase-like, C-terminal NADP-linked domain"/>
    <property type="match status" value="1"/>
</dbReference>
<dbReference type="InterPro" id="IPR013121">
    <property type="entry name" value="Fe_red_NAD-bd_6"/>
</dbReference>
<keyword evidence="5" id="KW-1003">Cell membrane</keyword>
<dbReference type="InterPro" id="IPR051410">
    <property type="entry name" value="Ferric/Cupric_Reductase"/>
</dbReference>
<comment type="caution">
    <text evidence="11">The sequence shown here is derived from an EMBL/GenBank/DDBJ whole genome shotgun (WGS) entry which is preliminary data.</text>
</comment>
<evidence type="ECO:0000256" key="1">
    <source>
        <dbReference type="ARBA" id="ARBA00004651"/>
    </source>
</evidence>
<evidence type="ECO:0000313" key="11">
    <source>
        <dbReference type="EMBL" id="RSL62926.1"/>
    </source>
</evidence>
<dbReference type="GO" id="GO:0015677">
    <property type="term" value="P:copper ion import"/>
    <property type="evidence" value="ECO:0007669"/>
    <property type="project" value="TreeGrafter"/>
</dbReference>
<dbReference type="EMBL" id="NKCI01000042">
    <property type="protein sequence ID" value="RSL62926.1"/>
    <property type="molecule type" value="Genomic_DNA"/>
</dbReference>
<dbReference type="InterPro" id="IPR013112">
    <property type="entry name" value="FAD-bd_8"/>
</dbReference>
<dbReference type="GO" id="GO:0052851">
    <property type="term" value="F:ferric-chelate reductase (NADPH) activity"/>
    <property type="evidence" value="ECO:0007669"/>
    <property type="project" value="UniProtKB-EC"/>
</dbReference>
<reference evidence="11 12" key="1">
    <citation type="submission" date="2017-06" db="EMBL/GenBank/DDBJ databases">
        <title>Comparative genomic analysis of Ambrosia Fusariam Clade fungi.</title>
        <authorList>
            <person name="Stajich J.E."/>
            <person name="Carrillo J."/>
            <person name="Kijimoto T."/>
            <person name="Eskalen A."/>
            <person name="O'Donnell K."/>
            <person name="Kasson M."/>
        </authorList>
    </citation>
    <scope>NUCLEOTIDE SEQUENCE [LARGE SCALE GENOMIC DNA]</scope>
    <source>
        <strain evidence="11 12">NRRL62584</strain>
    </source>
</reference>
<dbReference type="InterPro" id="IPR017927">
    <property type="entry name" value="FAD-bd_FR_type"/>
</dbReference>
<accession>A0A428QCB8</accession>
<keyword evidence="9" id="KW-0472">Membrane</keyword>
<protein>
    <recommendedName>
        <fullName evidence="3">ferric-chelate reductase (NADPH)</fullName>
        <ecNumber evidence="3">1.16.1.9</ecNumber>
    </recommendedName>
</protein>
<evidence type="ECO:0000256" key="2">
    <source>
        <dbReference type="ARBA" id="ARBA00006278"/>
    </source>
</evidence>
<feature type="domain" description="FAD-binding FR-type" evidence="10">
    <location>
        <begin position="78"/>
        <end position="183"/>
    </location>
</feature>
<evidence type="ECO:0000313" key="12">
    <source>
        <dbReference type="Proteomes" id="UP000288168"/>
    </source>
</evidence>
<feature type="transmembrane region" description="Helical" evidence="9">
    <location>
        <begin position="71"/>
        <end position="91"/>
    </location>
</feature>
<keyword evidence="6" id="KW-0249">Electron transport</keyword>
<dbReference type="InterPro" id="IPR017938">
    <property type="entry name" value="Riboflavin_synthase-like_b-brl"/>
</dbReference>
<evidence type="ECO:0000256" key="9">
    <source>
        <dbReference type="SAM" id="Phobius"/>
    </source>
</evidence>
<name>A0A428QCB8_9HYPO</name>
<keyword evidence="9" id="KW-1133">Transmembrane helix</keyword>
<dbReference type="EC" id="1.16.1.9" evidence="3"/>
<evidence type="ECO:0000256" key="5">
    <source>
        <dbReference type="ARBA" id="ARBA00022475"/>
    </source>
</evidence>
<dbReference type="GO" id="GO:0005886">
    <property type="term" value="C:plasma membrane"/>
    <property type="evidence" value="ECO:0007669"/>
    <property type="project" value="UniProtKB-SubCell"/>
</dbReference>
<evidence type="ECO:0000256" key="7">
    <source>
        <dbReference type="ARBA" id="ARBA00023002"/>
    </source>
</evidence>
<dbReference type="Pfam" id="PF08030">
    <property type="entry name" value="NAD_binding_6"/>
    <property type="match status" value="1"/>
</dbReference>
<dbReference type="AlphaFoldDB" id="A0A428QCB8"/>
<dbReference type="GO" id="GO:0006879">
    <property type="term" value="P:intracellular iron ion homeostasis"/>
    <property type="evidence" value="ECO:0007669"/>
    <property type="project" value="TreeGrafter"/>
</dbReference>
<dbReference type="PROSITE" id="PS51384">
    <property type="entry name" value="FAD_FR"/>
    <property type="match status" value="1"/>
</dbReference>
<keyword evidence="4" id="KW-0813">Transport</keyword>
<evidence type="ECO:0000256" key="4">
    <source>
        <dbReference type="ARBA" id="ARBA00022448"/>
    </source>
</evidence>
<keyword evidence="9" id="KW-0812">Transmembrane</keyword>
<comment type="catalytic activity">
    <reaction evidence="8">
        <text>2 a Fe(II)-siderophore + NADP(+) + H(+) = 2 a Fe(III)-siderophore + NADPH</text>
        <dbReference type="Rhea" id="RHEA:28795"/>
        <dbReference type="Rhea" id="RHEA-COMP:11342"/>
        <dbReference type="Rhea" id="RHEA-COMP:11344"/>
        <dbReference type="ChEBI" id="CHEBI:15378"/>
        <dbReference type="ChEBI" id="CHEBI:29033"/>
        <dbReference type="ChEBI" id="CHEBI:29034"/>
        <dbReference type="ChEBI" id="CHEBI:57783"/>
        <dbReference type="ChEBI" id="CHEBI:58349"/>
        <dbReference type="EC" id="1.16.1.9"/>
    </reaction>
</comment>
<dbReference type="OrthoDB" id="4993731at2759"/>
<keyword evidence="12" id="KW-1185">Reference proteome</keyword>
<evidence type="ECO:0000256" key="3">
    <source>
        <dbReference type="ARBA" id="ARBA00012668"/>
    </source>
</evidence>
<dbReference type="Pfam" id="PF08022">
    <property type="entry name" value="FAD_binding_8"/>
    <property type="match status" value="1"/>
</dbReference>
<evidence type="ECO:0000259" key="10">
    <source>
        <dbReference type="PROSITE" id="PS51384"/>
    </source>
</evidence>
<dbReference type="InterPro" id="IPR039261">
    <property type="entry name" value="FNR_nucleotide-bd"/>
</dbReference>
<dbReference type="Gene3D" id="3.40.50.80">
    <property type="entry name" value="Nucleotide-binding domain of ferredoxin-NADP reductase (FNR) module"/>
    <property type="match status" value="1"/>
</dbReference>
<organism evidence="11 12">
    <name type="scientific">Fusarium duplospermum</name>
    <dbReference type="NCBI Taxonomy" id="1325734"/>
    <lineage>
        <taxon>Eukaryota</taxon>
        <taxon>Fungi</taxon>
        <taxon>Dikarya</taxon>
        <taxon>Ascomycota</taxon>
        <taxon>Pezizomycotina</taxon>
        <taxon>Sordariomycetes</taxon>
        <taxon>Hypocreomycetidae</taxon>
        <taxon>Hypocreales</taxon>
        <taxon>Nectriaceae</taxon>
        <taxon>Fusarium</taxon>
        <taxon>Fusarium solani species complex</taxon>
    </lineage>
</organism>
<evidence type="ECO:0000256" key="6">
    <source>
        <dbReference type="ARBA" id="ARBA00022982"/>
    </source>
</evidence>